<protein>
    <submittedName>
        <fullName evidence="2">Uncharacterized protein</fullName>
    </submittedName>
</protein>
<dbReference type="GO" id="GO:0006351">
    <property type="term" value="P:DNA-templated transcription"/>
    <property type="evidence" value="ECO:0007669"/>
    <property type="project" value="InterPro"/>
</dbReference>
<dbReference type="GO" id="GO:0003714">
    <property type="term" value="F:transcription corepressor activity"/>
    <property type="evidence" value="ECO:0007669"/>
    <property type="project" value="InterPro"/>
</dbReference>
<comment type="caution">
    <text evidence="2">The sequence shown here is derived from an EMBL/GenBank/DDBJ whole genome shotgun (WGS) entry which is preliminary data.</text>
</comment>
<name>A0A6L5B9R3_APIGR</name>
<dbReference type="EMBL" id="WRXP01001527">
    <property type="protein sequence ID" value="KAF1002218.1"/>
    <property type="molecule type" value="Genomic_DNA"/>
</dbReference>
<gene>
    <name evidence="2" type="ORF">AG4045_018173</name>
</gene>
<feature type="compositionally biased region" description="Basic and acidic residues" evidence="1">
    <location>
        <begin position="72"/>
        <end position="84"/>
    </location>
</feature>
<feature type="region of interest" description="Disordered" evidence="1">
    <location>
        <begin position="1"/>
        <end position="84"/>
    </location>
</feature>
<dbReference type="Pfam" id="PF12070">
    <property type="entry name" value="SCAI"/>
    <property type="match status" value="1"/>
</dbReference>
<evidence type="ECO:0000313" key="2">
    <source>
        <dbReference type="EMBL" id="KAF1002218.1"/>
    </source>
</evidence>
<dbReference type="Proteomes" id="UP000593563">
    <property type="component" value="Unassembled WGS sequence"/>
</dbReference>
<evidence type="ECO:0000313" key="3">
    <source>
        <dbReference type="Proteomes" id="UP000593563"/>
    </source>
</evidence>
<accession>A0A6L5B9R3</accession>
<proteinExistence type="predicted"/>
<organism evidence="2 3">
    <name type="scientific">Apium graveolens</name>
    <name type="common">Celery</name>
    <dbReference type="NCBI Taxonomy" id="4045"/>
    <lineage>
        <taxon>Eukaryota</taxon>
        <taxon>Viridiplantae</taxon>
        <taxon>Streptophyta</taxon>
        <taxon>Embryophyta</taxon>
        <taxon>Tracheophyta</taxon>
        <taxon>Spermatophyta</taxon>
        <taxon>Magnoliopsida</taxon>
        <taxon>eudicotyledons</taxon>
        <taxon>Gunneridae</taxon>
        <taxon>Pentapetalae</taxon>
        <taxon>asterids</taxon>
        <taxon>campanulids</taxon>
        <taxon>Apiales</taxon>
        <taxon>Apiaceae</taxon>
        <taxon>Apioideae</taxon>
        <taxon>apioid superclade</taxon>
        <taxon>Apieae</taxon>
        <taxon>Apium</taxon>
    </lineage>
</organism>
<dbReference type="InterPro" id="IPR022709">
    <property type="entry name" value="SCAI"/>
</dbReference>
<feature type="compositionally biased region" description="Polar residues" evidence="1">
    <location>
        <begin position="35"/>
        <end position="56"/>
    </location>
</feature>
<dbReference type="PANTHER" id="PTHR21243">
    <property type="entry name" value="PROTEIN SCAI"/>
    <property type="match status" value="1"/>
</dbReference>
<keyword evidence="3" id="KW-1185">Reference proteome</keyword>
<dbReference type="AlphaFoldDB" id="A0A6L5B9R3"/>
<evidence type="ECO:0000256" key="1">
    <source>
        <dbReference type="SAM" id="MobiDB-lite"/>
    </source>
</evidence>
<sequence>MNLRTRSGQLDPGNLTCGQSVPPPYGSDKHGVDDSLSSGTRDSSQASVFHSSNSRSFPLESDKPRSSTASIEGHDTRKLHDSSSFDKIIHGMMNEKSDPSRTAHRISIKRTQTLADGVSKCVDPLTVDISASLPRVARFHANKVLKFRDALLTSYHRNEVKYVELTLDAFRMMQCLEWEPCRSFYQKIPAQPLQHDTLADQSGTSGLIDINLLADMTDPTLPPNPRKTVFYRLTVTQLIVVLATVVDELPPDSVMLIYLSDSGMYRSSIDAIDGLTVPLCPQCMCFLGEKIKVVLVILP</sequence>
<reference evidence="2" key="1">
    <citation type="submission" date="2020-01" db="EMBL/GenBank/DDBJ databases">
        <title>The Celery Genome Sequence Reveals Sequential Paleo-tetraploidization, Resistance Gene Elimination, Karyotype Evolution, and Functional Innovation in Apiales.</title>
        <authorList>
            <person name="Song X."/>
        </authorList>
    </citation>
    <scope>NUCLEOTIDE SEQUENCE</scope>
    <source>
        <tissue evidence="2">Leaf</tissue>
    </source>
</reference>